<dbReference type="InterPro" id="IPR048111">
    <property type="entry name" value="Fdxn_Azotob-type"/>
</dbReference>
<dbReference type="OrthoDB" id="9800597at2"/>
<keyword evidence="2" id="KW-1185">Reference proteome</keyword>
<proteinExistence type="predicted"/>
<dbReference type="RefSeq" id="WP_102654344.1">
    <property type="nucleotide sequence ID" value="NZ_PNRF01000032.1"/>
</dbReference>
<dbReference type="SUPFAM" id="SSF52833">
    <property type="entry name" value="Thioredoxin-like"/>
    <property type="match status" value="1"/>
</dbReference>
<gene>
    <name evidence="1" type="ORF">C1H69_15810</name>
</gene>
<protein>
    <submittedName>
        <fullName evidence="1">Ferredoxin</fullName>
    </submittedName>
</protein>
<dbReference type="Proteomes" id="UP000235803">
    <property type="component" value="Unassembled WGS sequence"/>
</dbReference>
<accession>A0A2N7U035</accession>
<organism evidence="1 2">
    <name type="scientific">Billgrantia endophytica</name>
    <dbReference type="NCBI Taxonomy" id="2033802"/>
    <lineage>
        <taxon>Bacteria</taxon>
        <taxon>Pseudomonadati</taxon>
        <taxon>Pseudomonadota</taxon>
        <taxon>Gammaproteobacteria</taxon>
        <taxon>Oceanospirillales</taxon>
        <taxon>Halomonadaceae</taxon>
        <taxon>Billgrantia</taxon>
    </lineage>
</organism>
<evidence type="ECO:0000313" key="1">
    <source>
        <dbReference type="EMBL" id="PMR73795.1"/>
    </source>
</evidence>
<dbReference type="AlphaFoldDB" id="A0A2N7U035"/>
<dbReference type="NCBIfam" id="NF041613">
    <property type="entry name" value="fdxn_Azotob"/>
    <property type="match status" value="1"/>
</dbReference>
<dbReference type="CDD" id="cd02980">
    <property type="entry name" value="TRX_Fd_family"/>
    <property type="match status" value="1"/>
</dbReference>
<evidence type="ECO:0000313" key="2">
    <source>
        <dbReference type="Proteomes" id="UP000235803"/>
    </source>
</evidence>
<dbReference type="InterPro" id="IPR036249">
    <property type="entry name" value="Thioredoxin-like_sf"/>
</dbReference>
<comment type="caution">
    <text evidence="1">The sequence shown here is derived from an EMBL/GenBank/DDBJ whole genome shotgun (WGS) entry which is preliminary data.</text>
</comment>
<sequence length="107" mass="11525">MAKPDYHIFVCVQSRPEGHPRGSCGAKSTGALFDAFSQALIQRNLLGRVALTGTACLGPCQAGANVLIYPGAVMYSWVEPQEAAEIIEQHILSGELITDRLTPAELW</sequence>
<reference evidence="1 2" key="1">
    <citation type="submission" date="2018-01" db="EMBL/GenBank/DDBJ databases">
        <title>Halomonas endophytica sp. nov., isolated from storage liquid in the stems of Populus euphratica.</title>
        <authorList>
            <person name="Chen C."/>
        </authorList>
    </citation>
    <scope>NUCLEOTIDE SEQUENCE [LARGE SCALE GENOMIC DNA]</scope>
    <source>
        <strain evidence="1 2">MC28</strain>
    </source>
</reference>
<name>A0A2N7U035_9GAMM</name>
<dbReference type="EMBL" id="PNRF01000032">
    <property type="protein sequence ID" value="PMR73795.1"/>
    <property type="molecule type" value="Genomic_DNA"/>
</dbReference>
<dbReference type="Gene3D" id="3.40.30.10">
    <property type="entry name" value="Glutaredoxin"/>
    <property type="match status" value="1"/>
</dbReference>